<sequence length="77" mass="8982">MKKNKKNSKELVDKEIKININIQQNAGVKSIVTLDYVTGNVHCEEHERYDTNVSKEILENVIKENKESLSHYRLNII</sequence>
<organism evidence="1 2">
    <name type="scientific">Clostridium beijerinckii</name>
    <name type="common">Clostridium MP</name>
    <dbReference type="NCBI Taxonomy" id="1520"/>
    <lineage>
        <taxon>Bacteria</taxon>
        <taxon>Bacillati</taxon>
        <taxon>Bacillota</taxon>
        <taxon>Clostridia</taxon>
        <taxon>Eubacteriales</taxon>
        <taxon>Clostridiaceae</taxon>
        <taxon>Clostridium</taxon>
    </lineage>
</organism>
<protein>
    <submittedName>
        <fullName evidence="1">Uncharacterized protein</fullName>
    </submittedName>
</protein>
<dbReference type="Proteomes" id="UP000190973">
    <property type="component" value="Unassembled WGS sequence"/>
</dbReference>
<comment type="caution">
    <text evidence="1">The sequence shown here is derived from an EMBL/GenBank/DDBJ whole genome shotgun (WGS) entry which is preliminary data.</text>
</comment>
<dbReference type="AlphaFoldDB" id="A0A1S8SC14"/>
<accession>A0A1S8SC14</accession>
<evidence type="ECO:0000313" key="1">
    <source>
        <dbReference type="EMBL" id="OOM62997.1"/>
    </source>
</evidence>
<dbReference type="RefSeq" id="WP_077838158.1">
    <property type="nucleotide sequence ID" value="NZ_JABTAE010000001.1"/>
</dbReference>
<evidence type="ECO:0000313" key="2">
    <source>
        <dbReference type="Proteomes" id="UP000190973"/>
    </source>
</evidence>
<proteinExistence type="predicted"/>
<name>A0A1S8SC14_CLOBE</name>
<dbReference type="EMBL" id="LZZI01000018">
    <property type="protein sequence ID" value="OOM62997.1"/>
    <property type="molecule type" value="Genomic_DNA"/>
</dbReference>
<reference evidence="1 2" key="1">
    <citation type="submission" date="2016-05" db="EMBL/GenBank/DDBJ databases">
        <title>Microbial solvent formation.</title>
        <authorList>
            <person name="Poehlein A."/>
            <person name="Montoya Solano J.D."/>
            <person name="Flitsch S."/>
            <person name="Krabben P."/>
            <person name="Duerre P."/>
            <person name="Daniel R."/>
        </authorList>
    </citation>
    <scope>NUCLEOTIDE SEQUENCE [LARGE SCALE GENOMIC DNA]</scope>
    <source>
        <strain evidence="1 2">DSM 53</strain>
    </source>
</reference>
<gene>
    <name evidence="1" type="ORF">CLBCK_14660</name>
</gene>